<dbReference type="PROSITE" id="PS50893">
    <property type="entry name" value="ABC_TRANSPORTER_2"/>
    <property type="match status" value="2"/>
</dbReference>
<dbReference type="SUPFAM" id="SSF52540">
    <property type="entry name" value="P-loop containing nucleoside triphosphate hydrolases"/>
    <property type="match status" value="2"/>
</dbReference>
<feature type="transmembrane region" description="Helical" evidence="11">
    <location>
        <begin position="486"/>
        <end position="507"/>
    </location>
</feature>
<dbReference type="CDD" id="cd03263">
    <property type="entry name" value="ABC_subfamily_A"/>
    <property type="match status" value="2"/>
</dbReference>
<keyword evidence="8 11" id="KW-1133">Transmembrane helix</keyword>
<dbReference type="PROSITE" id="PS00211">
    <property type="entry name" value="ABC_TRANSPORTER_1"/>
    <property type="match status" value="2"/>
</dbReference>
<dbReference type="InterPro" id="IPR027417">
    <property type="entry name" value="P-loop_NTPase"/>
</dbReference>
<evidence type="ECO:0000256" key="9">
    <source>
        <dbReference type="ARBA" id="ARBA00023136"/>
    </source>
</evidence>
<dbReference type="InterPro" id="IPR017871">
    <property type="entry name" value="ABC_transporter-like_CS"/>
</dbReference>
<accession>A0AAD5LRE5</accession>
<dbReference type="InterPro" id="IPR003593">
    <property type="entry name" value="AAA+_ATPase"/>
</dbReference>
<dbReference type="InterPro" id="IPR026082">
    <property type="entry name" value="ABCA"/>
</dbReference>
<dbReference type="FunFam" id="3.40.50.300:FF:000298">
    <property type="entry name" value="ATP-binding cassette sub-family A member 12"/>
    <property type="match status" value="1"/>
</dbReference>
<dbReference type="PANTHER" id="PTHR19229:SF36">
    <property type="entry name" value="ATP-BINDING CASSETTE SUB-FAMILY A MEMBER 2"/>
    <property type="match status" value="1"/>
</dbReference>
<dbReference type="GO" id="GO:0016887">
    <property type="term" value="F:ATP hydrolysis activity"/>
    <property type="evidence" value="ECO:0007669"/>
    <property type="project" value="InterPro"/>
</dbReference>
<feature type="transmembrane region" description="Helical" evidence="11">
    <location>
        <begin position="1484"/>
        <end position="1504"/>
    </location>
</feature>
<feature type="region of interest" description="Disordered" evidence="10">
    <location>
        <begin position="1"/>
        <end position="23"/>
    </location>
</feature>
<feature type="domain" description="ABC transporter" evidence="12">
    <location>
        <begin position="1629"/>
        <end position="1859"/>
    </location>
</feature>
<keyword evidence="6" id="KW-0547">Nucleotide-binding</keyword>
<dbReference type="InterPro" id="IPR003439">
    <property type="entry name" value="ABC_transporter-like_ATP-bd"/>
</dbReference>
<sequence>MATSGAPSTPATSSKPNGQHLRRANPQSHLQTLLWKNWLLKKRHWIATLCELVLPALFIALMNYLKTLSDDVHVPSGWSEILAVDEQTSVGQASSLLDPLGFRASSQFAIPYGSAVYSDKFVFHETTLSGLLLLLALRSATELRNTPNLTDATRALCVATTGFSGLVSTDLSSPTAIPAACRDHVTPYKLAIIPDTPFTRRYFAESAAQWYPRAPLSKRSVQGVGRVTVPAFRDSVVFFASEDALLAHVTSLSYGRSLDAPKIFAAIVFDQFPTAEREFGEPASIEYTLRLNATTQRRGGNVGDVPRTTAGPDKEYPFRRSIERDIYSRYTVRGFMTLQTLVARVVNCRPLWDEATRRPDVTRCRQPLAVATPDADTDERLLSALKNDLVIRSALFNALSIGQSAPSTASAPSASSLSDVLSRLTAAQSEIRRVVGEELSGLDAAAKATLLAPLRVAPQPWFGSAVLPLPILAFLSSPFYDQVRDIFALVFVLANLYALSRVLVVFIQEKETRAREYMKILGVREHQILLAWYVTYIAIFVIAAVLQTLAAQQGLFRHSDGALLFLFFFLFSLSVLSFGFLVSTLFSRSRTGAFAGIVLFFLMYFLSSGLSASTPLTRKTRASVFAPVALAFAVQILATVESTGVGLRRSNVHVVSDNYRFDVALVMLLFDSVLYSLLGLYLEKVVPKEYGTTEPWYFPVSYSYWRRVLGSPSAKVVSYGGDNPSASTTNAVPGQASPPHIEPVSAELADQESRGDALVIRDLVKTFAVPGGTKTAVKGVRLTLYKDQITCLLGHNGAGKSTLIAMLTGVTAPTSGDAFFRGRSFTADMRAIRQSLGLCFQHDVLYPELSVEEHLAFYGRIKGYRGAALQDVVTTKIREVGLTEKRRVFSRALSGGMKRKLSVAIALLGDSALVFLDEPTSGMDPYSRRSTWEILLNNRPGRVMVLTTHFMDEADILGDRIAILAEGRVRCCGSSLFLKNRFGAGYTLTIVHGDATHAAPVRIQELVTAHVASARVLSDVGAELAFQLPLEASAQFPALFDALDDGRAALGVRSYGISVTTLEEVFIKVAEASDSDAAMDHTQHKPQHTLQPSHVSPAIVTPTRDPAELKQRAQGARQQNAAPLIATFRVHLAALLLKRFRLARRDRRVLLFSALLPVLLLAAGLALLKTSSITRPDVKLRVDEGLFRAGPDSRLPYHCSPPSSSWCARVMQEQFSGAVVDAVSPAEVPSPPYSAPNVEVFGVQYAPPAFNASDTTGYCLRLGEAAFQRGLVGSSDRPPQRDQYGAFLVHASPARQVLAYSTFVNTTATHAPIVLKARLDQALYRFLAAPADVSLRVNLHPLPFTTTMKALFNSFLAFTACIFIVIAFTFFPAAIAVHLVKEKVPEHNAKHQQLVSGVSLSAFWLSNWLWDLLAYLVPFIAALVLVQAFDVSTFTGRDCNSCEIPTTFQAVVLLFALFGLAIAPFTYCLTFLLRDPAASQTYTILLNFFVGVVLMVVSFVLDIVDADSKALNAHLKFLWRFSPLYCLGNGLLNLTRQEIRFNIGVISRDNDLSPFALHVMGYEMLYLVLDTALYLTIAIVADVVLSVPQLKALVVKDPVVTDPAPLDVDEDVQAEAARVDSDGAKDAMVVLSHLRKVYASRKVAVRGVTLALGRGECFGYLGINGAGKTTTMKMLTGDVLPSSGTARLDGLDILSQQLAVRRRLGYCPQFDALFELLSVREHLELFARIKGVAQLHDAVRAMLREMNLEDFEHKLAGTLSGGNKRKLSVAIALLGAPPIVFLDEPSTGMDPVSRRFMWNVLARRQRELGTTIVLTTHSMEECEALCSRVGIMVGGRLRCLGSIQHLKSRFGTGLMLELKLEAPAPPDVDQRVAAIASAVPAISTATLQAACAAMGHADWAAKISPQHPTGFALHAVLARDEPDARLRPELFVAWWIAEERFLALHAFLAASFPEVETVTLVERQNDLCRYRLASDALRLGDVFRRIERGRGSLHLREYAVSQTTLEQIFNAFAAQQSEERGVARGMATHAAG</sequence>
<organism evidence="13 14">
    <name type="scientific">Pythium insidiosum</name>
    <name type="common">Pythiosis disease agent</name>
    <dbReference type="NCBI Taxonomy" id="114742"/>
    <lineage>
        <taxon>Eukaryota</taxon>
        <taxon>Sar</taxon>
        <taxon>Stramenopiles</taxon>
        <taxon>Oomycota</taxon>
        <taxon>Peronosporomycetes</taxon>
        <taxon>Pythiales</taxon>
        <taxon>Pythiaceae</taxon>
        <taxon>Pythium</taxon>
    </lineage>
</organism>
<feature type="transmembrane region" description="Helical" evidence="11">
    <location>
        <begin position="624"/>
        <end position="647"/>
    </location>
</feature>
<dbReference type="PANTHER" id="PTHR19229">
    <property type="entry name" value="ATP-BINDING CASSETTE TRANSPORTER SUBFAMILY A ABCA"/>
    <property type="match status" value="1"/>
</dbReference>
<evidence type="ECO:0000256" key="10">
    <source>
        <dbReference type="SAM" id="MobiDB-lite"/>
    </source>
</evidence>
<dbReference type="EMBL" id="JAKCXM010000001">
    <property type="protein sequence ID" value="KAJ0410416.1"/>
    <property type="molecule type" value="Genomic_DNA"/>
</dbReference>
<feature type="transmembrane region" description="Helical" evidence="11">
    <location>
        <begin position="562"/>
        <end position="586"/>
    </location>
</feature>
<dbReference type="GO" id="GO:0140359">
    <property type="term" value="F:ABC-type transporter activity"/>
    <property type="evidence" value="ECO:0007669"/>
    <property type="project" value="InterPro"/>
</dbReference>
<evidence type="ECO:0000256" key="8">
    <source>
        <dbReference type="ARBA" id="ARBA00022989"/>
    </source>
</evidence>
<name>A0AAD5LRE5_PYTIN</name>
<keyword evidence="3" id="KW-0813">Transport</keyword>
<evidence type="ECO:0000256" key="7">
    <source>
        <dbReference type="ARBA" id="ARBA00022840"/>
    </source>
</evidence>
<comment type="similarity">
    <text evidence="2">Belongs to the ABC transporter superfamily. ABCA family.</text>
</comment>
<evidence type="ECO:0000256" key="2">
    <source>
        <dbReference type="ARBA" id="ARBA00008869"/>
    </source>
</evidence>
<evidence type="ECO:0000256" key="4">
    <source>
        <dbReference type="ARBA" id="ARBA00022692"/>
    </source>
</evidence>
<dbReference type="GO" id="GO:0005319">
    <property type="term" value="F:lipid transporter activity"/>
    <property type="evidence" value="ECO:0007669"/>
    <property type="project" value="TreeGrafter"/>
</dbReference>
<evidence type="ECO:0000313" key="14">
    <source>
        <dbReference type="Proteomes" id="UP001209570"/>
    </source>
</evidence>
<feature type="transmembrane region" description="Helical" evidence="11">
    <location>
        <begin position="1449"/>
        <end position="1472"/>
    </location>
</feature>
<keyword evidence="5" id="KW-0677">Repeat</keyword>
<feature type="compositionally biased region" description="Low complexity" evidence="10">
    <location>
        <begin position="1"/>
        <end position="16"/>
    </location>
</feature>
<evidence type="ECO:0000256" key="11">
    <source>
        <dbReference type="SAM" id="Phobius"/>
    </source>
</evidence>
<gene>
    <name evidence="13" type="ORF">P43SY_002748</name>
</gene>
<keyword evidence="9 11" id="KW-0472">Membrane</keyword>
<dbReference type="GO" id="GO:0005524">
    <property type="term" value="F:ATP binding"/>
    <property type="evidence" value="ECO:0007669"/>
    <property type="project" value="UniProtKB-KW"/>
</dbReference>
<dbReference type="InterPro" id="IPR013525">
    <property type="entry name" value="ABC2_TM"/>
</dbReference>
<feature type="transmembrane region" description="Helical" evidence="11">
    <location>
        <begin position="1408"/>
        <end position="1429"/>
    </location>
</feature>
<evidence type="ECO:0000256" key="3">
    <source>
        <dbReference type="ARBA" id="ARBA00022448"/>
    </source>
</evidence>
<comment type="caution">
    <text evidence="13">The sequence shown here is derived from an EMBL/GenBank/DDBJ whole genome shotgun (WGS) entry which is preliminary data.</text>
</comment>
<keyword evidence="4 11" id="KW-0812">Transmembrane</keyword>
<feature type="transmembrane region" description="Helical" evidence="11">
    <location>
        <begin position="1564"/>
        <end position="1587"/>
    </location>
</feature>
<feature type="transmembrane region" description="Helical" evidence="11">
    <location>
        <begin position="1355"/>
        <end position="1380"/>
    </location>
</feature>
<reference evidence="13" key="1">
    <citation type="submission" date="2021-12" db="EMBL/GenBank/DDBJ databases">
        <title>Prjna785345.</title>
        <authorList>
            <person name="Rujirawat T."/>
            <person name="Krajaejun T."/>
        </authorList>
    </citation>
    <scope>NUCLEOTIDE SEQUENCE</scope>
    <source>
        <strain evidence="13">Pi057C3</strain>
    </source>
</reference>
<proteinExistence type="inferred from homology"/>
<dbReference type="Pfam" id="PF00005">
    <property type="entry name" value="ABC_tran"/>
    <property type="match status" value="2"/>
</dbReference>
<evidence type="ECO:0000313" key="13">
    <source>
        <dbReference type="EMBL" id="KAJ0410416.1"/>
    </source>
</evidence>
<feature type="region of interest" description="Disordered" evidence="10">
    <location>
        <begin position="720"/>
        <end position="741"/>
    </location>
</feature>
<dbReference type="FunFam" id="3.40.50.300:FF:000335">
    <property type="entry name" value="ATP binding cassette subfamily A member 5"/>
    <property type="match status" value="1"/>
</dbReference>
<comment type="subcellular location">
    <subcellularLocation>
        <location evidence="1">Membrane</location>
        <topology evidence="1">Multi-pass membrane protein</topology>
    </subcellularLocation>
</comment>
<feature type="transmembrane region" description="Helical" evidence="11">
    <location>
        <begin position="528"/>
        <end position="550"/>
    </location>
</feature>
<feature type="domain" description="ABC transporter" evidence="12">
    <location>
        <begin position="758"/>
        <end position="991"/>
    </location>
</feature>
<protein>
    <recommendedName>
        <fullName evidence="12">ABC transporter domain-containing protein</fullName>
    </recommendedName>
</protein>
<keyword evidence="14" id="KW-1185">Reference proteome</keyword>
<evidence type="ECO:0000259" key="12">
    <source>
        <dbReference type="PROSITE" id="PS50893"/>
    </source>
</evidence>
<keyword evidence="7" id="KW-0067">ATP-binding</keyword>
<dbReference type="SMART" id="SM00382">
    <property type="entry name" value="AAA"/>
    <property type="match status" value="2"/>
</dbReference>
<feature type="transmembrane region" description="Helical" evidence="11">
    <location>
        <begin position="659"/>
        <end position="682"/>
    </location>
</feature>
<evidence type="ECO:0000256" key="6">
    <source>
        <dbReference type="ARBA" id="ARBA00022741"/>
    </source>
</evidence>
<evidence type="ECO:0000256" key="5">
    <source>
        <dbReference type="ARBA" id="ARBA00022737"/>
    </source>
</evidence>
<feature type="transmembrane region" description="Helical" evidence="11">
    <location>
        <begin position="1149"/>
        <end position="1168"/>
    </location>
</feature>
<dbReference type="Gene3D" id="3.40.50.300">
    <property type="entry name" value="P-loop containing nucleotide triphosphate hydrolases"/>
    <property type="match status" value="2"/>
</dbReference>
<dbReference type="GO" id="GO:0016020">
    <property type="term" value="C:membrane"/>
    <property type="evidence" value="ECO:0007669"/>
    <property type="project" value="UniProtKB-SubCell"/>
</dbReference>
<evidence type="ECO:0000256" key="1">
    <source>
        <dbReference type="ARBA" id="ARBA00004141"/>
    </source>
</evidence>
<dbReference type="Proteomes" id="UP001209570">
    <property type="component" value="Unassembled WGS sequence"/>
</dbReference>
<dbReference type="Pfam" id="PF12698">
    <property type="entry name" value="ABC2_membrane_3"/>
    <property type="match status" value="2"/>
</dbReference>
<feature type="transmembrane region" description="Helical" evidence="11">
    <location>
        <begin position="593"/>
        <end position="612"/>
    </location>
</feature>